<comment type="catalytic activity">
    <reaction evidence="7">
        <text>L-glutamate + NADP(+) + H2O = 2-oxoglutarate + NH4(+) + NADPH + H(+)</text>
        <dbReference type="Rhea" id="RHEA:11612"/>
        <dbReference type="ChEBI" id="CHEBI:15377"/>
        <dbReference type="ChEBI" id="CHEBI:15378"/>
        <dbReference type="ChEBI" id="CHEBI:16810"/>
        <dbReference type="ChEBI" id="CHEBI:28938"/>
        <dbReference type="ChEBI" id="CHEBI:29985"/>
        <dbReference type="ChEBI" id="CHEBI:57783"/>
        <dbReference type="ChEBI" id="CHEBI:58349"/>
        <dbReference type="EC" id="1.4.1.3"/>
    </reaction>
</comment>
<dbReference type="Gene3D" id="3.40.50.10860">
    <property type="entry name" value="Leucine Dehydrogenase, chain A, domain 1"/>
    <property type="match status" value="1"/>
</dbReference>
<dbReference type="SUPFAM" id="SSF51735">
    <property type="entry name" value="NAD(P)-binding Rossmann-fold domains"/>
    <property type="match status" value="1"/>
</dbReference>
<evidence type="ECO:0000256" key="1">
    <source>
        <dbReference type="ARBA" id="ARBA00004173"/>
    </source>
</evidence>
<dbReference type="Proteomes" id="UP000728032">
    <property type="component" value="Unassembled WGS sequence"/>
</dbReference>
<dbReference type="GO" id="GO:0006538">
    <property type="term" value="P:L-glutamate catabolic process"/>
    <property type="evidence" value="ECO:0007669"/>
    <property type="project" value="TreeGrafter"/>
</dbReference>
<evidence type="ECO:0000256" key="2">
    <source>
        <dbReference type="ARBA" id="ARBA00006382"/>
    </source>
</evidence>
<accession>A0A7R9LK90</accession>
<dbReference type="InterPro" id="IPR046346">
    <property type="entry name" value="Aminoacid_DH-like_N_sf"/>
</dbReference>
<dbReference type="InterPro" id="IPR006095">
    <property type="entry name" value="Glu/Leu/Phe/Val/Trp_DH"/>
</dbReference>
<evidence type="ECO:0000313" key="11">
    <source>
        <dbReference type="Proteomes" id="UP000728032"/>
    </source>
</evidence>
<gene>
    <name evidence="10" type="ORF">ONB1V03_LOCUS3373</name>
</gene>
<evidence type="ECO:0000256" key="3">
    <source>
        <dbReference type="ARBA" id="ARBA00012889"/>
    </source>
</evidence>
<dbReference type="EMBL" id="OC915805">
    <property type="protein sequence ID" value="CAD7642013.1"/>
    <property type="molecule type" value="Genomic_DNA"/>
</dbReference>
<dbReference type="OrthoDB" id="6718861at2759"/>
<feature type="domain" description="Glutamate/phenylalanine/leucine/valine/L-tryptophan dehydrogenase C-terminal" evidence="9">
    <location>
        <begin position="253"/>
        <end position="545"/>
    </location>
</feature>
<organism evidence="10">
    <name type="scientific">Oppiella nova</name>
    <dbReference type="NCBI Taxonomy" id="334625"/>
    <lineage>
        <taxon>Eukaryota</taxon>
        <taxon>Metazoa</taxon>
        <taxon>Ecdysozoa</taxon>
        <taxon>Arthropoda</taxon>
        <taxon>Chelicerata</taxon>
        <taxon>Arachnida</taxon>
        <taxon>Acari</taxon>
        <taxon>Acariformes</taxon>
        <taxon>Sarcoptiformes</taxon>
        <taxon>Oribatida</taxon>
        <taxon>Brachypylina</taxon>
        <taxon>Oppioidea</taxon>
        <taxon>Oppiidae</taxon>
        <taxon>Oppiella</taxon>
    </lineage>
</organism>
<sequence length="549" mass="61337">MTCRLCFTTRWRWATTATDPTIQWLCKPLGCHRLFSSLADTPHQIPDNISYVEEAEDPSFFHMVEYFYHKGWKVVEDKLADELKGKLSPEEKRKKVRGYLTIIGPCHSVLEVSYPIKRDNGEYVMINGWRAQHSHHRTPCKGDVCLDEVKALAALMTFKCAVVDVPFGGAKAGLKINPKEFSDQELEKITRNFALQLCKKGFLGPGIDVPAPDMGTGEREMSWIADTYAQTIGYTDMNSHACITGKPINQGGIHGRISATGRGVFHGIDNFINEASYMSMVGNTPGWGGKTFIVQGFGNVGLHSMRYLNRAGARCIGIQERDGSIYNPNGIDPKELEEWKLNNGTIVGFPNAQPYEGPQEALMYEKCDILVPAAIEKVINKNNAEKLQCKIIAEAANGPITPAADKILLNRNILIIPDLYLNAGGVTVSYFEWLKNLNHVSYGRLLFKYERDSNYHLLESVQESLERGFGKAGGRIPIVPSEAFQKRISGASEKDIVHSGLDYTMERSARQLMRTAMKYNLGLDLRTAAYVNSIEKIFNTYKEAGLTFT</sequence>
<dbReference type="GO" id="GO:0005739">
    <property type="term" value="C:mitochondrion"/>
    <property type="evidence" value="ECO:0007669"/>
    <property type="project" value="UniProtKB-SubCell"/>
</dbReference>
<evidence type="ECO:0000256" key="7">
    <source>
        <dbReference type="ARBA" id="ARBA00048577"/>
    </source>
</evidence>
<dbReference type="PRINTS" id="PR00082">
    <property type="entry name" value="GLFDHDRGNASE"/>
</dbReference>
<evidence type="ECO:0000313" key="10">
    <source>
        <dbReference type="EMBL" id="CAD7642013.1"/>
    </source>
</evidence>
<name>A0A7R9LK90_9ACAR</name>
<evidence type="ECO:0000259" key="9">
    <source>
        <dbReference type="SMART" id="SM00839"/>
    </source>
</evidence>
<protein>
    <recommendedName>
        <fullName evidence="3">glutamate dehydrogenase [NAD(P)(+)]</fullName>
        <ecNumber evidence="3">1.4.1.3</ecNumber>
    </recommendedName>
</protein>
<dbReference type="InterPro" id="IPR033922">
    <property type="entry name" value="NAD_bind_Glu_DH"/>
</dbReference>
<evidence type="ECO:0000256" key="4">
    <source>
        <dbReference type="ARBA" id="ARBA00023002"/>
    </source>
</evidence>
<proteinExistence type="inferred from homology"/>
<dbReference type="Gene3D" id="1.10.287.140">
    <property type="match status" value="1"/>
</dbReference>
<comment type="subcellular location">
    <subcellularLocation>
        <location evidence="1">Mitochondrion</location>
    </subcellularLocation>
</comment>
<dbReference type="Pfam" id="PF02812">
    <property type="entry name" value="ELFV_dehydrog_N"/>
    <property type="match status" value="1"/>
</dbReference>
<dbReference type="FunFam" id="3.40.50.720:FF:000100">
    <property type="entry name" value="Glutamate dehydrogenase 1, mitochondrial"/>
    <property type="match status" value="1"/>
</dbReference>
<keyword evidence="5" id="KW-0496">Mitochondrion</keyword>
<keyword evidence="11" id="KW-1185">Reference proteome</keyword>
<reference evidence="10" key="1">
    <citation type="submission" date="2020-11" db="EMBL/GenBank/DDBJ databases">
        <authorList>
            <person name="Tran Van P."/>
        </authorList>
    </citation>
    <scope>NUCLEOTIDE SEQUENCE</scope>
</reference>
<dbReference type="CDD" id="cd01076">
    <property type="entry name" value="NAD_bind_1_Glu_DH"/>
    <property type="match status" value="1"/>
</dbReference>
<dbReference type="GO" id="GO:0004352">
    <property type="term" value="F:glutamate dehydrogenase (NAD+) activity"/>
    <property type="evidence" value="ECO:0007669"/>
    <property type="project" value="TreeGrafter"/>
</dbReference>
<evidence type="ECO:0000256" key="6">
    <source>
        <dbReference type="ARBA" id="ARBA00047867"/>
    </source>
</evidence>
<dbReference type="Pfam" id="PF00208">
    <property type="entry name" value="ELFV_dehydrog"/>
    <property type="match status" value="1"/>
</dbReference>
<comment type="similarity">
    <text evidence="2 8">Belongs to the Glu/Leu/Phe/Val dehydrogenases family.</text>
</comment>
<dbReference type="EC" id="1.4.1.3" evidence="3"/>
<dbReference type="AlphaFoldDB" id="A0A7R9LK90"/>
<dbReference type="SMART" id="SM00839">
    <property type="entry name" value="ELFV_dehydrog"/>
    <property type="match status" value="1"/>
</dbReference>
<evidence type="ECO:0000256" key="8">
    <source>
        <dbReference type="RuleBase" id="RU004417"/>
    </source>
</evidence>
<evidence type="ECO:0000256" key="5">
    <source>
        <dbReference type="ARBA" id="ARBA00023128"/>
    </source>
</evidence>
<dbReference type="Gene3D" id="3.40.50.720">
    <property type="entry name" value="NAD(P)-binding Rossmann-like Domain"/>
    <property type="match status" value="1"/>
</dbReference>
<dbReference type="InterPro" id="IPR036291">
    <property type="entry name" value="NAD(P)-bd_dom_sf"/>
</dbReference>
<dbReference type="PROSITE" id="PS00074">
    <property type="entry name" value="GLFV_DEHYDROGENASE"/>
    <property type="match status" value="1"/>
</dbReference>
<dbReference type="InterPro" id="IPR006097">
    <property type="entry name" value="Glu/Leu/Phe/Val/Trp_DH_dimer"/>
</dbReference>
<dbReference type="InterPro" id="IPR006096">
    <property type="entry name" value="Glu/Leu/Phe/Val/Trp_DH_C"/>
</dbReference>
<dbReference type="PANTHER" id="PTHR11606">
    <property type="entry name" value="GLUTAMATE DEHYDROGENASE"/>
    <property type="match status" value="1"/>
</dbReference>
<dbReference type="PANTHER" id="PTHR11606:SF13">
    <property type="entry name" value="GLUTAMATE DEHYDROGENASE 1, MITOCHONDRIAL"/>
    <property type="match status" value="1"/>
</dbReference>
<keyword evidence="4 8" id="KW-0560">Oxidoreductase</keyword>
<dbReference type="EMBL" id="CAJPVJ010000980">
    <property type="protein sequence ID" value="CAG2163809.1"/>
    <property type="molecule type" value="Genomic_DNA"/>
</dbReference>
<dbReference type="InterPro" id="IPR033524">
    <property type="entry name" value="Glu/Leu/Phe/Val_DH_AS"/>
</dbReference>
<comment type="catalytic activity">
    <reaction evidence="6">
        <text>L-glutamate + NAD(+) + H2O = 2-oxoglutarate + NH4(+) + NADH + H(+)</text>
        <dbReference type="Rhea" id="RHEA:15133"/>
        <dbReference type="ChEBI" id="CHEBI:15377"/>
        <dbReference type="ChEBI" id="CHEBI:15378"/>
        <dbReference type="ChEBI" id="CHEBI:16810"/>
        <dbReference type="ChEBI" id="CHEBI:28938"/>
        <dbReference type="ChEBI" id="CHEBI:29985"/>
        <dbReference type="ChEBI" id="CHEBI:57540"/>
        <dbReference type="ChEBI" id="CHEBI:57945"/>
        <dbReference type="EC" id="1.4.1.3"/>
    </reaction>
</comment>
<dbReference type="SUPFAM" id="SSF53223">
    <property type="entry name" value="Aminoacid dehydrogenase-like, N-terminal domain"/>
    <property type="match status" value="1"/>
</dbReference>